<dbReference type="KEGG" id="sba:Sulba_1696"/>
<evidence type="ECO:0000256" key="1">
    <source>
        <dbReference type="ARBA" id="ARBA00023284"/>
    </source>
</evidence>
<accession>I3XYG0</accession>
<dbReference type="CDD" id="cd02966">
    <property type="entry name" value="TlpA_like_family"/>
    <property type="match status" value="1"/>
</dbReference>
<proteinExistence type="predicted"/>
<protein>
    <submittedName>
        <fullName evidence="2">Redoxin</fullName>
    </submittedName>
</protein>
<dbReference type="EMBL" id="CP003333">
    <property type="protein sequence ID" value="AFL68984.1"/>
    <property type="molecule type" value="Genomic_DNA"/>
</dbReference>
<organism evidence="2 3">
    <name type="scientific">Sulfurospirillum barnesii (strain ATCC 700032 / DSM 10660 / SES-3)</name>
    <dbReference type="NCBI Taxonomy" id="760154"/>
    <lineage>
        <taxon>Bacteria</taxon>
        <taxon>Pseudomonadati</taxon>
        <taxon>Campylobacterota</taxon>
        <taxon>Epsilonproteobacteria</taxon>
        <taxon>Campylobacterales</taxon>
        <taxon>Sulfurospirillaceae</taxon>
        <taxon>Sulfurospirillum</taxon>
    </lineage>
</organism>
<dbReference type="InterPro" id="IPR017937">
    <property type="entry name" value="Thioredoxin_CS"/>
</dbReference>
<dbReference type="Proteomes" id="UP000006176">
    <property type="component" value="Chromosome"/>
</dbReference>
<dbReference type="eggNOG" id="COG0526">
    <property type="taxonomic scope" value="Bacteria"/>
</dbReference>
<sequence>MGHTMKYYLARLLILLPLLLIGCGSEPKSEATMAVKETYKAGEKVELKSVTGAKVTLLRKNNGFVIEEDEGKLILIDIFGTFCPPCQEEAPALMDFQLQNSDDVMLIGLNFLEEVSDEYVIENFAAKYNAYYFISNSPKNKKLVETILQDIAYKQALQIPFKVLLKEGVYQKVSDIYEKNPENKFYIGKVGLDVIQKDIDLLIEK</sequence>
<evidence type="ECO:0000313" key="2">
    <source>
        <dbReference type="EMBL" id="AFL68984.1"/>
    </source>
</evidence>
<keyword evidence="1" id="KW-0676">Redox-active center</keyword>
<gene>
    <name evidence="2" type="ordered locus">Sulba_1696</name>
</gene>
<evidence type="ECO:0000313" key="3">
    <source>
        <dbReference type="Proteomes" id="UP000006176"/>
    </source>
</evidence>
<reference evidence="2 3" key="1">
    <citation type="submission" date="2012-06" db="EMBL/GenBank/DDBJ databases">
        <title>Complete sequence of Sulfurospirillum barnesii SES-3.</title>
        <authorList>
            <consortium name="US DOE Joint Genome Institute"/>
            <person name="Lucas S."/>
            <person name="Han J."/>
            <person name="Lapidus A."/>
            <person name="Cheng J.-F."/>
            <person name="Goodwin L."/>
            <person name="Pitluck S."/>
            <person name="Peters L."/>
            <person name="Ovchinnikova G."/>
            <person name="Lu M."/>
            <person name="Detter J.C."/>
            <person name="Han C."/>
            <person name="Tapia R."/>
            <person name="Land M."/>
            <person name="Hauser L."/>
            <person name="Kyrpides N."/>
            <person name="Ivanova N."/>
            <person name="Pagani I."/>
            <person name="Stolz J."/>
            <person name="Arkin A."/>
            <person name="Dehal P."/>
            <person name="Oremland R."/>
            <person name="Saltikov C."/>
            <person name="Basu P."/>
            <person name="Hollibaugh J."/>
            <person name="Newman D."/>
            <person name="Stolyar S."/>
            <person name="Hazen T."/>
            <person name="Woyke T."/>
        </authorList>
    </citation>
    <scope>NUCLEOTIDE SEQUENCE [LARGE SCALE GENOMIC DNA]</scope>
    <source>
        <strain evidence="3">ATCC 700032 / DSM 10660 / SES-3</strain>
    </source>
</reference>
<dbReference type="InterPro" id="IPR036249">
    <property type="entry name" value="Thioredoxin-like_sf"/>
</dbReference>
<dbReference type="STRING" id="760154.Sulba_1696"/>
<dbReference type="PROSITE" id="PS00194">
    <property type="entry name" value="THIOREDOXIN_1"/>
    <property type="match status" value="1"/>
</dbReference>
<dbReference type="HOGENOM" id="CLU_1432126_0_0_7"/>
<dbReference type="PROSITE" id="PS51257">
    <property type="entry name" value="PROKAR_LIPOPROTEIN"/>
    <property type="match status" value="1"/>
</dbReference>
<name>I3XYG0_SULBS</name>
<dbReference type="Gene3D" id="3.40.30.10">
    <property type="entry name" value="Glutaredoxin"/>
    <property type="match status" value="1"/>
</dbReference>
<dbReference type="AlphaFoldDB" id="I3XYG0"/>
<dbReference type="PATRIC" id="fig|760154.4.peg.1697"/>
<dbReference type="SUPFAM" id="SSF52833">
    <property type="entry name" value="Thioredoxin-like"/>
    <property type="match status" value="1"/>
</dbReference>
<keyword evidence="3" id="KW-1185">Reference proteome</keyword>